<sequence>MVSRDGAGPRHAAEWAEFTLTREAGLIRIVGPGEFVLQLSMDRVRDLLPKLRAATEPGGAWLELVGIRFSGAAWEDLLSQVEAAASPARGDMPTPPPPERTSWVPAEPRPEPVSRIHPEPPPERTSWVPAEPLADPAGQVHTEPPPLTMTMPSEPETPAASRVKVFGPEPAEEAPPPPPIRGPELSPDALDSGDWLILCPLPDTLALSRGELLRPPDSR</sequence>
<keyword evidence="3" id="KW-1185">Reference proteome</keyword>
<accession>A0ABM7LPI4</accession>
<dbReference type="EMBL" id="AP023356">
    <property type="protein sequence ID" value="BCJ41114.1"/>
    <property type="molecule type" value="Genomic_DNA"/>
</dbReference>
<feature type="region of interest" description="Disordered" evidence="1">
    <location>
        <begin position="85"/>
        <end position="191"/>
    </location>
</feature>
<evidence type="ECO:0000313" key="2">
    <source>
        <dbReference type="EMBL" id="BCJ41114.1"/>
    </source>
</evidence>
<name>A0ABM7LPI4_9ACTN</name>
<feature type="compositionally biased region" description="Basic and acidic residues" evidence="1">
    <location>
        <begin position="108"/>
        <end position="122"/>
    </location>
</feature>
<gene>
    <name evidence="2" type="ORF">Aiant_17710</name>
</gene>
<organism evidence="2 3">
    <name type="scientific">Actinoplanes ianthinogenes</name>
    <dbReference type="NCBI Taxonomy" id="122358"/>
    <lineage>
        <taxon>Bacteria</taxon>
        <taxon>Bacillati</taxon>
        <taxon>Actinomycetota</taxon>
        <taxon>Actinomycetes</taxon>
        <taxon>Micromonosporales</taxon>
        <taxon>Micromonosporaceae</taxon>
        <taxon>Actinoplanes</taxon>
    </lineage>
</organism>
<evidence type="ECO:0000256" key="1">
    <source>
        <dbReference type="SAM" id="MobiDB-lite"/>
    </source>
</evidence>
<proteinExistence type="predicted"/>
<dbReference type="Proteomes" id="UP000676967">
    <property type="component" value="Chromosome"/>
</dbReference>
<reference evidence="2 3" key="1">
    <citation type="submission" date="2020-08" db="EMBL/GenBank/DDBJ databases">
        <title>Whole genome shotgun sequence of Actinoplanes ianthinogenes NBRC 13996.</title>
        <authorList>
            <person name="Komaki H."/>
            <person name="Tamura T."/>
        </authorList>
    </citation>
    <scope>NUCLEOTIDE SEQUENCE [LARGE SCALE GENOMIC DNA]</scope>
    <source>
        <strain evidence="2 3">NBRC 13996</strain>
    </source>
</reference>
<evidence type="ECO:0000313" key="3">
    <source>
        <dbReference type="Proteomes" id="UP000676967"/>
    </source>
</evidence>
<protein>
    <submittedName>
        <fullName evidence="2">Uncharacterized protein</fullName>
    </submittedName>
</protein>